<dbReference type="InterPro" id="IPR054220">
    <property type="entry name" value="DUF6940"/>
</dbReference>
<organism evidence="1">
    <name type="scientific">Noctiluca scintillans</name>
    <name type="common">Sea sparkle</name>
    <name type="synonym">Red tide dinoflagellate</name>
    <dbReference type="NCBI Taxonomy" id="2966"/>
    <lineage>
        <taxon>Eukaryota</taxon>
        <taxon>Sar</taxon>
        <taxon>Alveolata</taxon>
        <taxon>Dinophyceae</taxon>
        <taxon>Noctilucales</taxon>
        <taxon>Noctilucaceae</taxon>
        <taxon>Noctiluca</taxon>
    </lineage>
</organism>
<reference evidence="1" key="1">
    <citation type="submission" date="2021-01" db="EMBL/GenBank/DDBJ databases">
        <authorList>
            <person name="Corre E."/>
            <person name="Pelletier E."/>
            <person name="Niang G."/>
            <person name="Scheremetjew M."/>
            <person name="Finn R."/>
            <person name="Kale V."/>
            <person name="Holt S."/>
            <person name="Cochrane G."/>
            <person name="Meng A."/>
            <person name="Brown T."/>
            <person name="Cohen L."/>
        </authorList>
    </citation>
    <scope>NUCLEOTIDE SEQUENCE</scope>
</reference>
<name>A0A7S1ANY7_NOCSC</name>
<sequence length="223" mass="25079">MTALADGIFDPVTVGNFSATPSKETAAWKVHLTQASNVVTWKHAAELFSSNEGLDFRILLRSVMRAVPFDAFFWECPPLSRRRWHSQPFEFVFVNSPTLARTHADGGPFHEHLNAFQGQVASRAFFNLGGDSLLVAPAQAGRSPDAYAHIASFFRYASEEEADVLWRTLGWSLLDRMQQVGADIPVWVSTEGSGVSWLHLRMDLAPKYYHWFPYCSWPEGSDL</sequence>
<dbReference type="EMBL" id="HBFQ01048992">
    <property type="protein sequence ID" value="CAD8860622.1"/>
    <property type="molecule type" value="Transcribed_RNA"/>
</dbReference>
<protein>
    <submittedName>
        <fullName evidence="1">Uncharacterized protein</fullName>
    </submittedName>
</protein>
<dbReference type="Pfam" id="PF22086">
    <property type="entry name" value="DUF6940"/>
    <property type="match status" value="1"/>
</dbReference>
<proteinExistence type="predicted"/>
<gene>
    <name evidence="1" type="ORF">NSCI0253_LOCUS34976</name>
</gene>
<dbReference type="AlphaFoldDB" id="A0A7S1ANY7"/>
<evidence type="ECO:0000313" key="1">
    <source>
        <dbReference type="EMBL" id="CAD8860622.1"/>
    </source>
</evidence>
<accession>A0A7S1ANY7</accession>